<dbReference type="Proteomes" id="UP001157418">
    <property type="component" value="Unassembled WGS sequence"/>
</dbReference>
<dbReference type="InterPro" id="IPR016177">
    <property type="entry name" value="DNA-bd_dom_sf"/>
</dbReference>
<organism evidence="8 9">
    <name type="scientific">Lactuca virosa</name>
    <dbReference type="NCBI Taxonomy" id="75947"/>
    <lineage>
        <taxon>Eukaryota</taxon>
        <taxon>Viridiplantae</taxon>
        <taxon>Streptophyta</taxon>
        <taxon>Embryophyta</taxon>
        <taxon>Tracheophyta</taxon>
        <taxon>Spermatophyta</taxon>
        <taxon>Magnoliopsida</taxon>
        <taxon>eudicotyledons</taxon>
        <taxon>Gunneridae</taxon>
        <taxon>Pentapetalae</taxon>
        <taxon>asterids</taxon>
        <taxon>campanulids</taxon>
        <taxon>Asterales</taxon>
        <taxon>Asteraceae</taxon>
        <taxon>Cichorioideae</taxon>
        <taxon>Cichorieae</taxon>
        <taxon>Lactucinae</taxon>
        <taxon>Lactuca</taxon>
    </lineage>
</organism>
<evidence type="ECO:0000313" key="9">
    <source>
        <dbReference type="Proteomes" id="UP001157418"/>
    </source>
</evidence>
<evidence type="ECO:0000256" key="1">
    <source>
        <dbReference type="ARBA" id="ARBA00004123"/>
    </source>
</evidence>
<evidence type="ECO:0000256" key="6">
    <source>
        <dbReference type="ARBA" id="ARBA00023242"/>
    </source>
</evidence>
<dbReference type="GO" id="GO:0003677">
    <property type="term" value="F:DNA binding"/>
    <property type="evidence" value="ECO:0007669"/>
    <property type="project" value="UniProtKB-KW"/>
</dbReference>
<dbReference type="InterPro" id="IPR001471">
    <property type="entry name" value="AP2/ERF_dom"/>
</dbReference>
<keyword evidence="5" id="KW-0804">Transcription</keyword>
<evidence type="ECO:0000259" key="7">
    <source>
        <dbReference type="PROSITE" id="PS51032"/>
    </source>
</evidence>
<keyword evidence="2" id="KW-0936">Ethylene signaling pathway</keyword>
<gene>
    <name evidence="8" type="ORF">LVIROSA_LOCUS21598</name>
</gene>
<feature type="domain" description="AP2/ERF" evidence="7">
    <location>
        <begin position="1"/>
        <end position="41"/>
    </location>
</feature>
<accession>A0AAU9NDU1</accession>
<keyword evidence="3" id="KW-0805">Transcription regulation</keyword>
<dbReference type="GO" id="GO:0003700">
    <property type="term" value="F:DNA-binding transcription factor activity"/>
    <property type="evidence" value="ECO:0007669"/>
    <property type="project" value="InterPro"/>
</dbReference>
<dbReference type="PROSITE" id="PS51032">
    <property type="entry name" value="AP2_ERF"/>
    <property type="match status" value="1"/>
</dbReference>
<dbReference type="PANTHER" id="PTHR31677">
    <property type="entry name" value="AP2 DOMAIN CLASS TRANSCRIPTION FACTOR"/>
    <property type="match status" value="1"/>
</dbReference>
<evidence type="ECO:0000256" key="3">
    <source>
        <dbReference type="ARBA" id="ARBA00023015"/>
    </source>
</evidence>
<dbReference type="EMBL" id="CAKMRJ010004336">
    <property type="protein sequence ID" value="CAH1435133.1"/>
    <property type="molecule type" value="Genomic_DNA"/>
</dbReference>
<evidence type="ECO:0000313" key="8">
    <source>
        <dbReference type="EMBL" id="CAH1435133.1"/>
    </source>
</evidence>
<dbReference type="GO" id="GO:0009873">
    <property type="term" value="P:ethylene-activated signaling pathway"/>
    <property type="evidence" value="ECO:0007669"/>
    <property type="project" value="UniProtKB-KW"/>
</dbReference>
<comment type="subcellular location">
    <subcellularLocation>
        <location evidence="1">Nucleus</location>
    </subcellularLocation>
</comment>
<reference evidence="8 9" key="1">
    <citation type="submission" date="2022-01" db="EMBL/GenBank/DDBJ databases">
        <authorList>
            <person name="Xiong W."/>
            <person name="Schranz E."/>
        </authorList>
    </citation>
    <scope>NUCLEOTIDE SEQUENCE [LARGE SCALE GENOMIC DNA]</scope>
</reference>
<evidence type="ECO:0000256" key="4">
    <source>
        <dbReference type="ARBA" id="ARBA00023125"/>
    </source>
</evidence>
<evidence type="ECO:0000256" key="5">
    <source>
        <dbReference type="ARBA" id="ARBA00023163"/>
    </source>
</evidence>
<protein>
    <recommendedName>
        <fullName evidence="7">AP2/ERF domain-containing protein</fullName>
    </recommendedName>
</protein>
<dbReference type="InterPro" id="IPR036955">
    <property type="entry name" value="AP2/ERF_dom_sf"/>
</dbReference>
<dbReference type="GO" id="GO:0005634">
    <property type="term" value="C:nucleus"/>
    <property type="evidence" value="ECO:0007669"/>
    <property type="project" value="UniProtKB-SubCell"/>
</dbReference>
<keyword evidence="6" id="KW-0539">Nucleus</keyword>
<comment type="caution">
    <text evidence="8">The sequence shown here is derived from an EMBL/GenBank/DDBJ whole genome shotgun (WGS) entry which is preliminary data.</text>
</comment>
<dbReference type="Gene3D" id="3.30.730.10">
    <property type="entry name" value="AP2/ERF domain"/>
    <property type="match status" value="1"/>
</dbReference>
<evidence type="ECO:0000256" key="2">
    <source>
        <dbReference type="ARBA" id="ARBA00022745"/>
    </source>
</evidence>
<keyword evidence="4" id="KW-0238">DNA-binding</keyword>
<dbReference type="PANTHER" id="PTHR31677:SF231">
    <property type="entry name" value="ETHYLENE-RESPONSIVE TRANSCRIPTION FACTOR 4"/>
    <property type="match status" value="1"/>
</dbReference>
<keyword evidence="9" id="KW-1185">Reference proteome</keyword>
<dbReference type="AlphaFoldDB" id="A0AAU9NDU1"/>
<proteinExistence type="predicted"/>
<sequence>MYPRKKSHVWLRTFDIVEKAADAYDFVVREFRDNKAKTNFHTPTKLSLPTVTIGGKKVVTKIPSGGAISLSQLTTSFRSPPLHFHLRLLILACFTNMSISQWLIHCSFTIHKLSNDDGGGDGNILTSTTCTIHIACCIVT</sequence>
<dbReference type="SUPFAM" id="SSF54171">
    <property type="entry name" value="DNA-binding domain"/>
    <property type="match status" value="1"/>
</dbReference>
<name>A0AAU9NDU1_9ASTR</name>